<dbReference type="Proteomes" id="UP001500752">
    <property type="component" value="Unassembled WGS sequence"/>
</dbReference>
<gene>
    <name evidence="2" type="ORF">GCM10023081_15850</name>
</gene>
<accession>A0ABP7C5Y2</accession>
<dbReference type="RefSeq" id="WP_345149834.1">
    <property type="nucleotide sequence ID" value="NZ_BAABEO010000009.1"/>
</dbReference>
<evidence type="ECO:0000313" key="3">
    <source>
        <dbReference type="Proteomes" id="UP001500752"/>
    </source>
</evidence>
<evidence type="ECO:0000256" key="1">
    <source>
        <dbReference type="SAM" id="SignalP"/>
    </source>
</evidence>
<comment type="caution">
    <text evidence="2">The sequence shown here is derived from an EMBL/GenBank/DDBJ whole genome shotgun (WGS) entry which is preliminary data.</text>
</comment>
<name>A0ABP7C5Y2_9MICC</name>
<feature type="signal peptide" evidence="1">
    <location>
        <begin position="1"/>
        <end position="26"/>
    </location>
</feature>
<feature type="chain" id="PRO_5046730200" evidence="1">
    <location>
        <begin position="27"/>
        <end position="340"/>
    </location>
</feature>
<protein>
    <submittedName>
        <fullName evidence="2">Uncharacterized protein</fullName>
    </submittedName>
</protein>
<sequence length="340" mass="34698">MRSAFIRPSAAALACAALLLGSASCAAPAPLAAAPAHASAAPAAFPLPAAVPTAAELGLKFGTIANPLVKAGGTRTIRPAKVTVDASAGELLSRLVTVKGLPDATNKASVKVTAGTYTVTTTAKVRSRLDGKTYSYTSAQKLTVRPAVGVKAPTVSRRTVTPTVSAATGAKLTSKKITVTRNGKTIKRNVSSAKLPKGTYMVKTTAKYSFTSKSTSLAAAAGTAVTTDCVVTRLGTLRYGSIGSYVEGKYQDISWTCTGGFDGKLAGNGYYFPDTSGASGSSEGREFVFYLAGGPASFSLSRATVGTAFKHTMTAPEDLYLTTATKVSGTTSKTHTVKVG</sequence>
<reference evidence="3" key="1">
    <citation type="journal article" date="2019" name="Int. J. Syst. Evol. Microbiol.">
        <title>The Global Catalogue of Microorganisms (GCM) 10K type strain sequencing project: providing services to taxonomists for standard genome sequencing and annotation.</title>
        <authorList>
            <consortium name="The Broad Institute Genomics Platform"/>
            <consortium name="The Broad Institute Genome Sequencing Center for Infectious Disease"/>
            <person name="Wu L."/>
            <person name="Ma J."/>
        </authorList>
    </citation>
    <scope>NUCLEOTIDE SEQUENCE [LARGE SCALE GENOMIC DNA]</scope>
    <source>
        <strain evidence="3">JCM 30742</strain>
    </source>
</reference>
<proteinExistence type="predicted"/>
<evidence type="ECO:0000313" key="2">
    <source>
        <dbReference type="EMBL" id="GAA3678413.1"/>
    </source>
</evidence>
<keyword evidence="1" id="KW-0732">Signal</keyword>
<dbReference type="EMBL" id="BAABEO010000009">
    <property type="protein sequence ID" value="GAA3678413.1"/>
    <property type="molecule type" value="Genomic_DNA"/>
</dbReference>
<organism evidence="2 3">
    <name type="scientific">Arthrobacter ginkgonis</name>
    <dbReference type="NCBI Taxonomy" id="1630594"/>
    <lineage>
        <taxon>Bacteria</taxon>
        <taxon>Bacillati</taxon>
        <taxon>Actinomycetota</taxon>
        <taxon>Actinomycetes</taxon>
        <taxon>Micrococcales</taxon>
        <taxon>Micrococcaceae</taxon>
        <taxon>Arthrobacter</taxon>
    </lineage>
</organism>
<keyword evidence="3" id="KW-1185">Reference proteome</keyword>
<dbReference type="PROSITE" id="PS51257">
    <property type="entry name" value="PROKAR_LIPOPROTEIN"/>
    <property type="match status" value="1"/>
</dbReference>